<gene>
    <name evidence="14 18" type="primary">murC</name>
    <name evidence="18" type="ORF">HYD_1120</name>
</gene>
<keyword evidence="7 14" id="KW-0547">Nucleotide-binding</keyword>
<evidence type="ECO:0000256" key="6">
    <source>
        <dbReference type="ARBA" id="ARBA00022618"/>
    </source>
</evidence>
<dbReference type="InterPro" id="IPR036615">
    <property type="entry name" value="Mur_ligase_C_dom_sf"/>
</dbReference>
<dbReference type="PANTHER" id="PTHR43445">
    <property type="entry name" value="UDP-N-ACETYLMURAMATE--L-ALANINE LIGASE-RELATED"/>
    <property type="match status" value="1"/>
</dbReference>
<evidence type="ECO:0000256" key="12">
    <source>
        <dbReference type="ARBA" id="ARBA00023316"/>
    </source>
</evidence>
<evidence type="ECO:0000313" key="18">
    <source>
        <dbReference type="EMBL" id="BDB95979.1"/>
    </source>
</evidence>
<evidence type="ECO:0000256" key="1">
    <source>
        <dbReference type="ARBA" id="ARBA00004496"/>
    </source>
</evidence>
<keyword evidence="8 14" id="KW-0067">ATP-binding</keyword>
<dbReference type="Gene3D" id="3.40.1190.10">
    <property type="entry name" value="Mur-like, catalytic domain"/>
    <property type="match status" value="1"/>
</dbReference>
<keyword evidence="19" id="KW-1185">Reference proteome</keyword>
<reference evidence="18" key="1">
    <citation type="submission" date="2021-10" db="EMBL/GenBank/DDBJ databases">
        <title>Genome Sequence of The Candidatus Hydrogeosomobacter endosymbioticus, an Intracellular Bacterial Symbiont of the Anaerobic Ciliate GW7.</title>
        <authorList>
            <person name="Shiohama Y."/>
            <person name="Shinzato N."/>
        </authorList>
    </citation>
    <scope>NUCLEOTIDE SEQUENCE [LARGE SCALE GENOMIC DNA]</scope>
    <source>
        <strain evidence="18">200920</strain>
    </source>
</reference>
<dbReference type="Proteomes" id="UP001320209">
    <property type="component" value="Chromosome"/>
</dbReference>
<dbReference type="InterPro" id="IPR000713">
    <property type="entry name" value="Mur_ligase_N"/>
</dbReference>
<dbReference type="NCBIfam" id="TIGR01082">
    <property type="entry name" value="murC"/>
    <property type="match status" value="1"/>
</dbReference>
<evidence type="ECO:0000313" key="19">
    <source>
        <dbReference type="Proteomes" id="UP001320209"/>
    </source>
</evidence>
<feature type="domain" description="Mur ligase N-terminal catalytic" evidence="15">
    <location>
        <begin position="23"/>
        <end position="122"/>
    </location>
</feature>
<dbReference type="InterPro" id="IPR013221">
    <property type="entry name" value="Mur_ligase_cen"/>
</dbReference>
<name>A0ABN6L2N5_9PROT</name>
<evidence type="ECO:0000256" key="7">
    <source>
        <dbReference type="ARBA" id="ARBA00022741"/>
    </source>
</evidence>
<comment type="subcellular location">
    <subcellularLocation>
        <location evidence="1 14">Cytoplasm</location>
    </subcellularLocation>
</comment>
<evidence type="ECO:0000256" key="2">
    <source>
        <dbReference type="ARBA" id="ARBA00004752"/>
    </source>
</evidence>
<comment type="function">
    <text evidence="14">Cell wall formation.</text>
</comment>
<dbReference type="InterPro" id="IPR005758">
    <property type="entry name" value="UDP-N-AcMur_Ala_ligase_MurC"/>
</dbReference>
<comment type="catalytic activity">
    <reaction evidence="13 14">
        <text>UDP-N-acetyl-alpha-D-muramate + L-alanine + ATP = UDP-N-acetyl-alpha-D-muramoyl-L-alanine + ADP + phosphate + H(+)</text>
        <dbReference type="Rhea" id="RHEA:23372"/>
        <dbReference type="ChEBI" id="CHEBI:15378"/>
        <dbReference type="ChEBI" id="CHEBI:30616"/>
        <dbReference type="ChEBI" id="CHEBI:43474"/>
        <dbReference type="ChEBI" id="CHEBI:57972"/>
        <dbReference type="ChEBI" id="CHEBI:70757"/>
        <dbReference type="ChEBI" id="CHEBI:83898"/>
        <dbReference type="ChEBI" id="CHEBI:456216"/>
        <dbReference type="EC" id="6.3.2.8"/>
    </reaction>
</comment>
<keyword evidence="6 14" id="KW-0132">Cell division</keyword>
<evidence type="ECO:0000256" key="14">
    <source>
        <dbReference type="HAMAP-Rule" id="MF_00046"/>
    </source>
</evidence>
<keyword evidence="12 14" id="KW-0961">Cell wall biogenesis/degradation</keyword>
<keyword evidence="4 14" id="KW-0963">Cytoplasm</keyword>
<evidence type="ECO:0000259" key="15">
    <source>
        <dbReference type="Pfam" id="PF01225"/>
    </source>
</evidence>
<feature type="domain" description="Mur ligase central" evidence="17">
    <location>
        <begin position="127"/>
        <end position="312"/>
    </location>
</feature>
<dbReference type="SUPFAM" id="SSF53244">
    <property type="entry name" value="MurD-like peptide ligases, peptide-binding domain"/>
    <property type="match status" value="1"/>
</dbReference>
<evidence type="ECO:0000259" key="16">
    <source>
        <dbReference type="Pfam" id="PF02875"/>
    </source>
</evidence>
<dbReference type="SUPFAM" id="SSF53623">
    <property type="entry name" value="MurD-like peptide ligases, catalytic domain"/>
    <property type="match status" value="1"/>
</dbReference>
<accession>A0ABN6L2N5</accession>
<evidence type="ECO:0000256" key="3">
    <source>
        <dbReference type="ARBA" id="ARBA00012211"/>
    </source>
</evidence>
<dbReference type="PANTHER" id="PTHR43445:SF3">
    <property type="entry name" value="UDP-N-ACETYLMURAMATE--L-ALANINE LIGASE"/>
    <property type="match status" value="1"/>
</dbReference>
<evidence type="ECO:0000256" key="11">
    <source>
        <dbReference type="ARBA" id="ARBA00023306"/>
    </source>
</evidence>
<evidence type="ECO:0000256" key="4">
    <source>
        <dbReference type="ARBA" id="ARBA00022490"/>
    </source>
</evidence>
<dbReference type="EMBL" id="AP025225">
    <property type="protein sequence ID" value="BDB95979.1"/>
    <property type="molecule type" value="Genomic_DNA"/>
</dbReference>
<evidence type="ECO:0000256" key="13">
    <source>
        <dbReference type="ARBA" id="ARBA00047833"/>
    </source>
</evidence>
<keyword evidence="9 14" id="KW-0133">Cell shape</keyword>
<comment type="similarity">
    <text evidence="14">Belongs to the MurCDEF family.</text>
</comment>
<dbReference type="SUPFAM" id="SSF51984">
    <property type="entry name" value="MurCD N-terminal domain"/>
    <property type="match status" value="1"/>
</dbReference>
<keyword evidence="5 14" id="KW-0436">Ligase</keyword>
<evidence type="ECO:0000259" key="17">
    <source>
        <dbReference type="Pfam" id="PF08245"/>
    </source>
</evidence>
<dbReference type="GO" id="GO:0016874">
    <property type="term" value="F:ligase activity"/>
    <property type="evidence" value="ECO:0007669"/>
    <property type="project" value="UniProtKB-KW"/>
</dbReference>
<dbReference type="InterPro" id="IPR050061">
    <property type="entry name" value="MurCDEF_pg_biosynth"/>
</dbReference>
<keyword evidence="11 14" id="KW-0131">Cell cycle</keyword>
<dbReference type="Pfam" id="PF08245">
    <property type="entry name" value="Mur_ligase_M"/>
    <property type="match status" value="1"/>
</dbReference>
<dbReference type="InterPro" id="IPR004101">
    <property type="entry name" value="Mur_ligase_C"/>
</dbReference>
<evidence type="ECO:0000256" key="8">
    <source>
        <dbReference type="ARBA" id="ARBA00022840"/>
    </source>
</evidence>
<organism evidence="18 19">
    <name type="scientific">Candidatus Hydrogenosomobacter endosymbioticus</name>
    <dbReference type="NCBI Taxonomy" id="2558174"/>
    <lineage>
        <taxon>Bacteria</taxon>
        <taxon>Pseudomonadati</taxon>
        <taxon>Pseudomonadota</taxon>
        <taxon>Alphaproteobacteria</taxon>
        <taxon>Holosporales</taxon>
        <taxon>Holosporaceae</taxon>
        <taxon>Candidatus Hydrogenosomobacter</taxon>
    </lineage>
</organism>
<evidence type="ECO:0000256" key="9">
    <source>
        <dbReference type="ARBA" id="ARBA00022960"/>
    </source>
</evidence>
<feature type="binding site" evidence="14">
    <location>
        <begin position="129"/>
        <end position="135"/>
    </location>
    <ligand>
        <name>ATP</name>
        <dbReference type="ChEBI" id="CHEBI:30616"/>
    </ligand>
</feature>
<protein>
    <recommendedName>
        <fullName evidence="3 14">UDP-N-acetylmuramate--L-alanine ligase</fullName>
        <ecNumber evidence="3 14">6.3.2.8</ecNumber>
    </recommendedName>
    <alternativeName>
        <fullName evidence="14">UDP-N-acetylmuramoyl-L-alanine synthetase</fullName>
    </alternativeName>
</protein>
<feature type="domain" description="Mur ligase C-terminal" evidence="16">
    <location>
        <begin position="334"/>
        <end position="429"/>
    </location>
</feature>
<dbReference type="EC" id="6.3.2.8" evidence="3 14"/>
<sequence length="493" mass="54254">MYNAKIPHGAWTFFDFMVGWNKLHMIGIGGIGMSALANLCKRKNLCIQGSDEKCSGYVIDSLRASGVHVFTGHESGRIDKDIDVIVVSSAIDKDNPEISDALRLGIPVIHRSDLLKKILSGYNVIAISGTHGKTTTTSLMGHVLDCAGLDPTILSGGIMERYKSNVRVGSSKWAVVEADESDKSLLNFEKISYSIVTNIEPEHMENYDNCFENVKRTCKEFLEKATVASISCNDDPCARSVLESTSQTATGSSISYGIAVGSDVEAKNIVYSKKGTRFDIFFRKSQETWPDIDVGLYGEHNVLNALSVVATAKSIGIEYDCVKLALAQFRGVGRRMTVLGLSDNLLFVDDYAHHPTEVRAVISSLRQKEPENKLLAVFQPHRYSRLKNNLDEFALELSKADDIILLPVYSAGEAEIARVNSFELWKRLRSIGKNSLILEKQTNNVLRLHDAILDITSSSSNQKYTVAFLGAGDVSETGRSVAMSFINRPPLNT</sequence>
<evidence type="ECO:0000256" key="10">
    <source>
        <dbReference type="ARBA" id="ARBA00022984"/>
    </source>
</evidence>
<dbReference type="HAMAP" id="MF_00046">
    <property type="entry name" value="MurC"/>
    <property type="match status" value="1"/>
</dbReference>
<dbReference type="Gene3D" id="3.90.190.20">
    <property type="entry name" value="Mur ligase, C-terminal domain"/>
    <property type="match status" value="1"/>
</dbReference>
<dbReference type="Pfam" id="PF02875">
    <property type="entry name" value="Mur_ligase_C"/>
    <property type="match status" value="1"/>
</dbReference>
<dbReference type="Gene3D" id="3.40.50.720">
    <property type="entry name" value="NAD(P)-binding Rossmann-like Domain"/>
    <property type="match status" value="1"/>
</dbReference>
<dbReference type="Pfam" id="PF01225">
    <property type="entry name" value="Mur_ligase"/>
    <property type="match status" value="1"/>
</dbReference>
<dbReference type="InterPro" id="IPR036565">
    <property type="entry name" value="Mur-like_cat_sf"/>
</dbReference>
<comment type="pathway">
    <text evidence="2 14">Cell wall biogenesis; peptidoglycan biosynthesis.</text>
</comment>
<proteinExistence type="inferred from homology"/>
<keyword evidence="10 14" id="KW-0573">Peptidoglycan synthesis</keyword>
<dbReference type="RefSeq" id="WP_236865269.1">
    <property type="nucleotide sequence ID" value="NZ_AP025225.1"/>
</dbReference>
<evidence type="ECO:0000256" key="5">
    <source>
        <dbReference type="ARBA" id="ARBA00022598"/>
    </source>
</evidence>